<keyword evidence="3 7" id="KW-0853">WD repeat</keyword>
<dbReference type="SMART" id="SM00320">
    <property type="entry name" value="WD40"/>
    <property type="match status" value="7"/>
</dbReference>
<dbReference type="InterPro" id="IPR020472">
    <property type="entry name" value="WD40_PAC1"/>
</dbReference>
<evidence type="ECO:0000256" key="2">
    <source>
        <dbReference type="ARBA" id="ARBA00022552"/>
    </source>
</evidence>
<protein>
    <recommendedName>
        <fullName evidence="6">Ribosome biogenesis protein WDR12 homolog</fullName>
    </recommendedName>
</protein>
<evidence type="ECO:0000256" key="3">
    <source>
        <dbReference type="ARBA" id="ARBA00022574"/>
    </source>
</evidence>
<feature type="repeat" description="WD" evidence="7">
    <location>
        <begin position="199"/>
        <end position="240"/>
    </location>
</feature>
<dbReference type="Proteomes" id="UP001174677">
    <property type="component" value="Chromosome 9"/>
</dbReference>
<dbReference type="InterPro" id="IPR028599">
    <property type="entry name" value="WDR12/Ytm1"/>
</dbReference>
<evidence type="ECO:0000256" key="1">
    <source>
        <dbReference type="ARBA" id="ARBA00022517"/>
    </source>
</evidence>
<keyword evidence="2 6" id="KW-0698">rRNA processing</keyword>
<keyword evidence="5 6" id="KW-0539">Nucleus</keyword>
<comment type="subcellular location">
    <subcellularLocation>
        <location evidence="6">Nucleus</location>
        <location evidence="6">Nucleolus</location>
    </subcellularLocation>
    <subcellularLocation>
        <location evidence="6">Nucleus</location>
        <location evidence="6">Nucleoplasm</location>
    </subcellularLocation>
</comment>
<comment type="similarity">
    <text evidence="6">Belongs to the WD repeat WDR12/YTM1 family.</text>
</comment>
<proteinExistence type="inferred from homology"/>
<evidence type="ECO:0000259" key="8">
    <source>
        <dbReference type="Pfam" id="PF08154"/>
    </source>
</evidence>
<dbReference type="PROSITE" id="PS00678">
    <property type="entry name" value="WD_REPEATS_1"/>
    <property type="match status" value="1"/>
</dbReference>
<comment type="function">
    <text evidence="6">Required for maturation of ribosomal RNAs and formation of the large ribosomal subunit.</text>
</comment>
<dbReference type="InterPro" id="IPR019775">
    <property type="entry name" value="WD40_repeat_CS"/>
</dbReference>
<evidence type="ECO:0000256" key="5">
    <source>
        <dbReference type="ARBA" id="ARBA00023242"/>
    </source>
</evidence>
<dbReference type="InterPro" id="IPR015943">
    <property type="entry name" value="WD40/YVTN_repeat-like_dom_sf"/>
</dbReference>
<keyword evidence="4" id="KW-0677">Repeat</keyword>
<accession>A0ABQ9LYZ8</accession>
<comment type="caution">
    <text evidence="9">The sequence shown here is derived from an EMBL/GenBank/DDBJ whole genome shotgun (WGS) entry which is preliminary data.</text>
</comment>
<dbReference type="InterPro" id="IPR012972">
    <property type="entry name" value="NLE"/>
</dbReference>
<reference evidence="9" key="1">
    <citation type="journal article" date="2023" name="Plant Biotechnol. J.">
        <title>Chromosome-level wild Hevea brasiliensis genome provides new tools for genomic-assisted breeding and valuable loci to elevate rubber yield.</title>
        <authorList>
            <person name="Cheng H."/>
            <person name="Song X."/>
            <person name="Hu Y."/>
            <person name="Wu T."/>
            <person name="Yang Q."/>
            <person name="An Z."/>
            <person name="Feng S."/>
            <person name="Deng Z."/>
            <person name="Wu W."/>
            <person name="Zeng X."/>
            <person name="Tu M."/>
            <person name="Wang X."/>
            <person name="Huang H."/>
        </authorList>
    </citation>
    <scope>NUCLEOTIDE SEQUENCE</scope>
    <source>
        <strain evidence="9">MT/VB/25A 57/8</strain>
    </source>
</reference>
<name>A0ABQ9LYZ8_HEVBR</name>
<feature type="repeat" description="WD" evidence="7">
    <location>
        <begin position="352"/>
        <end position="394"/>
    </location>
</feature>
<dbReference type="SUPFAM" id="SSF50978">
    <property type="entry name" value="WD40 repeat-like"/>
    <property type="match status" value="1"/>
</dbReference>
<dbReference type="PRINTS" id="PR00320">
    <property type="entry name" value="GPROTEINBRPT"/>
</dbReference>
<evidence type="ECO:0000256" key="7">
    <source>
        <dbReference type="PROSITE-ProRule" id="PRU00221"/>
    </source>
</evidence>
<dbReference type="PANTHER" id="PTHR19855">
    <property type="entry name" value="WD40 REPEAT PROTEIN 12, 37"/>
    <property type="match status" value="1"/>
</dbReference>
<dbReference type="EMBL" id="JARPOI010000009">
    <property type="protein sequence ID" value="KAJ9173201.1"/>
    <property type="molecule type" value="Genomic_DNA"/>
</dbReference>
<evidence type="ECO:0000313" key="9">
    <source>
        <dbReference type="EMBL" id="KAJ9173201.1"/>
    </source>
</evidence>
<dbReference type="HAMAP" id="MF_03029">
    <property type="entry name" value="WDR12"/>
    <property type="match status" value="1"/>
</dbReference>
<dbReference type="Pfam" id="PF00400">
    <property type="entry name" value="WD40"/>
    <property type="match status" value="4"/>
</dbReference>
<dbReference type="PROSITE" id="PS50082">
    <property type="entry name" value="WD_REPEATS_2"/>
    <property type="match status" value="4"/>
</dbReference>
<organism evidence="9 10">
    <name type="scientific">Hevea brasiliensis</name>
    <name type="common">Para rubber tree</name>
    <name type="synonym">Siphonia brasiliensis</name>
    <dbReference type="NCBI Taxonomy" id="3981"/>
    <lineage>
        <taxon>Eukaryota</taxon>
        <taxon>Viridiplantae</taxon>
        <taxon>Streptophyta</taxon>
        <taxon>Embryophyta</taxon>
        <taxon>Tracheophyta</taxon>
        <taxon>Spermatophyta</taxon>
        <taxon>Magnoliopsida</taxon>
        <taxon>eudicotyledons</taxon>
        <taxon>Gunneridae</taxon>
        <taxon>Pentapetalae</taxon>
        <taxon>rosids</taxon>
        <taxon>fabids</taxon>
        <taxon>Malpighiales</taxon>
        <taxon>Euphorbiaceae</taxon>
        <taxon>Crotonoideae</taxon>
        <taxon>Micrandreae</taxon>
        <taxon>Hevea</taxon>
    </lineage>
</organism>
<evidence type="ECO:0000256" key="4">
    <source>
        <dbReference type="ARBA" id="ARBA00022737"/>
    </source>
</evidence>
<evidence type="ECO:0000256" key="6">
    <source>
        <dbReference type="HAMAP-Rule" id="MF_03029"/>
    </source>
</evidence>
<feature type="repeat" description="WD" evidence="7">
    <location>
        <begin position="144"/>
        <end position="189"/>
    </location>
</feature>
<dbReference type="Pfam" id="PF08154">
    <property type="entry name" value="NLE"/>
    <property type="match status" value="1"/>
</dbReference>
<sequence>MEGDAEERQIQARFVTKLKPQFKAPPPAITIPANLTRLGLSTIVNSLLKAGNPDWENEPFDFLIDGELVRMSLEQFLLAKGISAEKILEIEYIKAVVSRRQEEPSLHDDWVSAVDGSCPWFILTGCYDGLGRVWKTAGLCTHILEGHSDAITSVSIISPVGEDSVTVATGSKDQTLRLWKFHTEEPEKSPAKIRAFKILRGHNASVQSVAAETSGSMICSGSWDCTINLWRTNESETEGDLVSVKKRKVKNKAEESQLEGEAMSTLVGHTQRVSSVVWPERETMYSASWDHSIRHWDVETGKDSMKIFCGKALNCVHVGGEGSALIAAGGSDPILRIWDPRKPGTSAPIYQFSSHTSWISGCKWHDKSWFHLLSASYDGKVMLWDLRTAWPLSVIESHEDKVLCADWWKGDSVVSGGVDCKLCISSDIGVV</sequence>
<dbReference type="InterPro" id="IPR001680">
    <property type="entry name" value="WD40_rpt"/>
</dbReference>
<dbReference type="PANTHER" id="PTHR19855:SF11">
    <property type="entry name" value="RIBOSOME BIOGENESIS PROTEIN WDR12"/>
    <property type="match status" value="1"/>
</dbReference>
<gene>
    <name evidence="9" type="ORF">P3X46_016364</name>
</gene>
<evidence type="ECO:0000313" key="10">
    <source>
        <dbReference type="Proteomes" id="UP001174677"/>
    </source>
</evidence>
<keyword evidence="1 6" id="KW-0690">Ribosome biogenesis</keyword>
<dbReference type="Gene3D" id="2.130.10.10">
    <property type="entry name" value="YVTN repeat-like/Quinoprotein amine dehydrogenase"/>
    <property type="match status" value="1"/>
</dbReference>
<dbReference type="PROSITE" id="PS50294">
    <property type="entry name" value="WD_REPEATS_REGION"/>
    <property type="match status" value="4"/>
</dbReference>
<dbReference type="CDD" id="cd00200">
    <property type="entry name" value="WD40"/>
    <property type="match status" value="1"/>
</dbReference>
<feature type="repeat" description="WD" evidence="7">
    <location>
        <begin position="266"/>
        <end position="306"/>
    </location>
</feature>
<keyword evidence="10" id="KW-1185">Reference proteome</keyword>
<feature type="domain" description="NLE" evidence="8">
    <location>
        <begin position="10"/>
        <end position="77"/>
    </location>
</feature>
<dbReference type="InterPro" id="IPR036322">
    <property type="entry name" value="WD40_repeat_dom_sf"/>
</dbReference>